<dbReference type="PROSITE" id="PS52015">
    <property type="entry name" value="TONB_CTD"/>
    <property type="match status" value="1"/>
</dbReference>
<dbReference type="Proteomes" id="UP000501534">
    <property type="component" value="Chromosome"/>
</dbReference>
<gene>
    <name evidence="3" type="ORF">DSM104443_00857</name>
</gene>
<dbReference type="RefSeq" id="WP_171089820.1">
    <property type="nucleotide sequence ID" value="NZ_CP053069.1"/>
</dbReference>
<evidence type="ECO:0000259" key="2">
    <source>
        <dbReference type="PROSITE" id="PS52015"/>
    </source>
</evidence>
<dbReference type="EMBL" id="CP053069">
    <property type="protein sequence ID" value="QJR09807.1"/>
    <property type="molecule type" value="Genomic_DNA"/>
</dbReference>
<dbReference type="AlphaFoldDB" id="A0A6M4GVZ2"/>
<evidence type="ECO:0000256" key="1">
    <source>
        <dbReference type="SAM" id="SignalP"/>
    </source>
</evidence>
<dbReference type="Gene3D" id="3.30.1150.10">
    <property type="match status" value="2"/>
</dbReference>
<feature type="domain" description="TonB C-terminal" evidence="2">
    <location>
        <begin position="30"/>
        <end position="128"/>
    </location>
</feature>
<feature type="signal peptide" evidence="1">
    <location>
        <begin position="1"/>
        <end position="20"/>
    </location>
</feature>
<organism evidence="3 4">
    <name type="scientific">Usitatibacter rugosus</name>
    <dbReference type="NCBI Taxonomy" id="2732067"/>
    <lineage>
        <taxon>Bacteria</taxon>
        <taxon>Pseudomonadati</taxon>
        <taxon>Pseudomonadota</taxon>
        <taxon>Betaproteobacteria</taxon>
        <taxon>Nitrosomonadales</taxon>
        <taxon>Usitatibacteraceae</taxon>
        <taxon>Usitatibacter</taxon>
    </lineage>
</organism>
<keyword evidence="1" id="KW-0732">Signal</keyword>
<protein>
    <recommendedName>
        <fullName evidence="2">TonB C-terminal domain-containing protein</fullName>
    </recommendedName>
</protein>
<evidence type="ECO:0000313" key="3">
    <source>
        <dbReference type="EMBL" id="QJR09807.1"/>
    </source>
</evidence>
<sequence length="239" mass="26247">MRETAGFALALLMLSGFACAQELTGWGAELASRPAHPIRVVPPDYPAQALAQGTKAAVDVTGKVTAGGSMQDATFRSSTDDPAFQKAIEDVLPYWIFSAEVDTRICEPVASEATVRVWFEIVDGKPKVSVSQPVSGKPYELKRESGRKFRVEPVRRIRVKFPREGIRKDIGSATVIALSRVGADGTVQSIVFQNTRVDDSFYAEAKAALRRWTYDIEPGALEDRPFLCLEHSLAFKLLD</sequence>
<reference evidence="3 4" key="1">
    <citation type="submission" date="2020-04" db="EMBL/GenBank/DDBJ databases">
        <title>Usitatibacter rugosus gen. nov., sp. nov. and Usitatibacter palustris sp. nov., novel members of Usitatibacteraceae fam. nov. within the order Nitrosomonadales isolated from soil.</title>
        <authorList>
            <person name="Huber K.J."/>
            <person name="Neumann-Schaal M."/>
            <person name="Geppert A."/>
            <person name="Luckner M."/>
            <person name="Wanner G."/>
            <person name="Overmann J."/>
        </authorList>
    </citation>
    <scope>NUCLEOTIDE SEQUENCE [LARGE SCALE GENOMIC DNA]</scope>
    <source>
        <strain evidence="3 4">0125_3</strain>
    </source>
</reference>
<dbReference type="PROSITE" id="PS51257">
    <property type="entry name" value="PROKAR_LIPOPROTEIN"/>
    <property type="match status" value="1"/>
</dbReference>
<name>A0A6M4GVZ2_9PROT</name>
<dbReference type="GO" id="GO:0055085">
    <property type="term" value="P:transmembrane transport"/>
    <property type="evidence" value="ECO:0007669"/>
    <property type="project" value="InterPro"/>
</dbReference>
<dbReference type="SUPFAM" id="SSF74653">
    <property type="entry name" value="TolA/TonB C-terminal domain"/>
    <property type="match status" value="1"/>
</dbReference>
<keyword evidence="4" id="KW-1185">Reference proteome</keyword>
<feature type="chain" id="PRO_5026788420" description="TonB C-terminal domain-containing protein" evidence="1">
    <location>
        <begin position="21"/>
        <end position="239"/>
    </location>
</feature>
<dbReference type="InterPro" id="IPR037682">
    <property type="entry name" value="TonB_C"/>
</dbReference>
<proteinExistence type="predicted"/>
<accession>A0A6M4GVZ2</accession>
<dbReference type="KEGG" id="uru:DSM104443_00857"/>
<evidence type="ECO:0000313" key="4">
    <source>
        <dbReference type="Proteomes" id="UP000501534"/>
    </source>
</evidence>